<dbReference type="Proteomes" id="UP000754750">
    <property type="component" value="Unassembled WGS sequence"/>
</dbReference>
<proteinExistence type="predicted"/>
<sequence length="148" mass="16843">MKTEPLEYNSGRMLKQILNAIEQRQISEKECLVKSQVNTSFLSDWKNGKIKSPPFDKIYRIARFLNLSLDLLADNTPPPSQLPEPEQFLLNGFRKLDQLEQQIILGKISEMLYQKKNFEEQRLGTEQVAGNLLSGLDCTDAVGSGKKD</sequence>
<evidence type="ECO:0000259" key="1">
    <source>
        <dbReference type="PROSITE" id="PS50943"/>
    </source>
</evidence>
<dbReference type="PROSITE" id="PS50943">
    <property type="entry name" value="HTH_CROC1"/>
    <property type="match status" value="1"/>
</dbReference>
<dbReference type="EMBL" id="SVNY01000007">
    <property type="protein sequence ID" value="MBE6834468.1"/>
    <property type="molecule type" value="Genomic_DNA"/>
</dbReference>
<comment type="caution">
    <text evidence="2">The sequence shown here is derived from an EMBL/GenBank/DDBJ whole genome shotgun (WGS) entry which is preliminary data.</text>
</comment>
<gene>
    <name evidence="2" type="ORF">E7512_12995</name>
</gene>
<protein>
    <submittedName>
        <fullName evidence="2">Helix-turn-helix transcriptional regulator</fullName>
    </submittedName>
</protein>
<evidence type="ECO:0000313" key="2">
    <source>
        <dbReference type="EMBL" id="MBE6834468.1"/>
    </source>
</evidence>
<evidence type="ECO:0000313" key="3">
    <source>
        <dbReference type="Proteomes" id="UP000754750"/>
    </source>
</evidence>
<feature type="domain" description="HTH cro/C1-type" evidence="1">
    <location>
        <begin position="34"/>
        <end position="72"/>
    </location>
</feature>
<dbReference type="Gene3D" id="1.10.260.40">
    <property type="entry name" value="lambda repressor-like DNA-binding domains"/>
    <property type="match status" value="1"/>
</dbReference>
<name>A0A928KUV3_9FIRM</name>
<dbReference type="SUPFAM" id="SSF47413">
    <property type="entry name" value="lambda repressor-like DNA-binding domains"/>
    <property type="match status" value="1"/>
</dbReference>
<reference evidence="2" key="1">
    <citation type="submission" date="2019-04" db="EMBL/GenBank/DDBJ databases">
        <title>Evolution of Biomass-Degrading Anaerobic Consortia Revealed by Metagenomics.</title>
        <authorList>
            <person name="Peng X."/>
        </authorList>
    </citation>
    <scope>NUCLEOTIDE SEQUENCE</scope>
    <source>
        <strain evidence="2">SIG551</strain>
    </source>
</reference>
<accession>A0A928KUV3</accession>
<dbReference type="GO" id="GO:0003677">
    <property type="term" value="F:DNA binding"/>
    <property type="evidence" value="ECO:0007669"/>
    <property type="project" value="InterPro"/>
</dbReference>
<dbReference type="AlphaFoldDB" id="A0A928KUV3"/>
<dbReference type="InterPro" id="IPR001387">
    <property type="entry name" value="Cro/C1-type_HTH"/>
</dbReference>
<dbReference type="InterPro" id="IPR010982">
    <property type="entry name" value="Lambda_DNA-bd_dom_sf"/>
</dbReference>
<organism evidence="2 3">
    <name type="scientific">Faecalispora sporosphaeroides</name>
    <dbReference type="NCBI Taxonomy" id="1549"/>
    <lineage>
        <taxon>Bacteria</taxon>
        <taxon>Bacillati</taxon>
        <taxon>Bacillota</taxon>
        <taxon>Clostridia</taxon>
        <taxon>Eubacteriales</taxon>
        <taxon>Oscillospiraceae</taxon>
        <taxon>Faecalispora</taxon>
    </lineage>
</organism>